<proteinExistence type="predicted"/>
<gene>
    <name evidence="1" type="ORF">FOC40_01990</name>
</gene>
<dbReference type="AlphaFoldDB" id="A0A857A6Y7"/>
<evidence type="ECO:0000313" key="1">
    <source>
        <dbReference type="EMBL" id="QGS10296.1"/>
    </source>
</evidence>
<evidence type="ECO:0000313" key="2">
    <source>
        <dbReference type="Proteomes" id="UP000424490"/>
    </source>
</evidence>
<name>A0A857A6Y7_9ACTO</name>
<dbReference type="Pfam" id="PF16145">
    <property type="entry name" value="DUF4853"/>
    <property type="match status" value="1"/>
</dbReference>
<protein>
    <submittedName>
        <fullName evidence="1">DUF4853 domain-containing protein</fullName>
    </submittedName>
</protein>
<dbReference type="EMBL" id="CP046315">
    <property type="protein sequence ID" value="QGS10296.1"/>
    <property type="molecule type" value="Genomic_DNA"/>
</dbReference>
<organism evidence="1 2">
    <name type="scientific">Schaalia odontolytica</name>
    <dbReference type="NCBI Taxonomy" id="1660"/>
    <lineage>
        <taxon>Bacteria</taxon>
        <taxon>Bacillati</taxon>
        <taxon>Actinomycetota</taxon>
        <taxon>Actinomycetes</taxon>
        <taxon>Actinomycetales</taxon>
        <taxon>Actinomycetaceae</taxon>
        <taxon>Schaalia</taxon>
    </lineage>
</organism>
<sequence length="172" mass="19488">MNSEQKELLARASRMESIEAFQRDVEPAIIAARDQLMTRENYRGYYRNDVITRNNVGDHVLYAFISRSYDFDEHDPIRVRDVFDAALAPRGFVCSEKADVLQDGTTDTVLIWGSERFGATVHVMVSESWLTSVNYYTDPLLSDGSVGDPKMLMELPGRIPQWFLDVAAGTQS</sequence>
<accession>A0A857A6Y7</accession>
<dbReference type="Gene3D" id="3.30.2030.30">
    <property type="match status" value="1"/>
</dbReference>
<dbReference type="InterPro" id="IPR032326">
    <property type="entry name" value="DUF4853"/>
</dbReference>
<reference evidence="1 2" key="1">
    <citation type="submission" date="2019-11" db="EMBL/GenBank/DDBJ databases">
        <title>FDA dAtabase for Regulatory Grade micrObial Sequences (FDA-ARGOS): Supporting development and validation of Infectious Disease Dx tests.</title>
        <authorList>
            <person name="Stonesifer R."/>
            <person name="Tallon L."/>
            <person name="Sadzewicz L."/>
            <person name="Vavikolanu K."/>
            <person name="Mehta A."/>
            <person name="Aluvathingal J."/>
            <person name="Nadendla S."/>
            <person name="Myers T."/>
            <person name="Yan Y."/>
            <person name="Sichtig H."/>
        </authorList>
    </citation>
    <scope>NUCLEOTIDE SEQUENCE [LARGE SCALE GENOMIC DNA]</scope>
    <source>
        <strain evidence="1 2">FDAARGOS_732</strain>
    </source>
</reference>
<dbReference type="Proteomes" id="UP000424490">
    <property type="component" value="Chromosome"/>
</dbReference>
<dbReference type="RefSeq" id="WP_004565645.1">
    <property type="nucleotide sequence ID" value="NZ_CP046315.1"/>
</dbReference>